<keyword evidence="5" id="KW-0227">DNA damage</keyword>
<dbReference type="InterPro" id="IPR033136">
    <property type="entry name" value="DNA_ligase_CS"/>
</dbReference>
<dbReference type="SUPFAM" id="SSF47781">
    <property type="entry name" value="RuvA domain 2-like"/>
    <property type="match status" value="1"/>
</dbReference>
<dbReference type="InterPro" id="IPR004149">
    <property type="entry name" value="Znf_DNAligase_C4"/>
</dbReference>
<reference evidence="11" key="2">
    <citation type="journal article" date="2014" name="ISME J.">
        <title>Microbial stratification in low pH oxic and suboxic macroscopic growths along an acid mine drainage.</title>
        <authorList>
            <person name="Mendez-Garcia C."/>
            <person name="Mesa V."/>
            <person name="Sprenger R.R."/>
            <person name="Richter M."/>
            <person name="Diez M.S."/>
            <person name="Solano J."/>
            <person name="Bargiela R."/>
            <person name="Golyshina O.V."/>
            <person name="Manteca A."/>
            <person name="Ramos J.L."/>
            <person name="Gallego J.R."/>
            <person name="Llorente I."/>
            <person name="Martins Dos Santos V.A."/>
            <person name="Jensen O.N."/>
            <person name="Pelaez A.I."/>
            <person name="Sanchez J."/>
            <person name="Ferrer M."/>
        </authorList>
    </citation>
    <scope>NUCLEOTIDE SEQUENCE</scope>
</reference>
<evidence type="ECO:0000313" key="11">
    <source>
        <dbReference type="EMBL" id="EQD32957.1"/>
    </source>
</evidence>
<protein>
    <submittedName>
        <fullName evidence="11">NAD-dependent DNA ligase, OB-fold domain protein</fullName>
        <ecNumber evidence="11">6.5.1.2</ecNumber>
    </submittedName>
</protein>
<evidence type="ECO:0000256" key="2">
    <source>
        <dbReference type="ARBA" id="ARBA00022598"/>
    </source>
</evidence>
<feature type="domain" description="NAD-dependent DNA ligase N-terminal" evidence="10">
    <location>
        <begin position="2"/>
        <end position="145"/>
    </location>
</feature>
<evidence type="ECO:0000256" key="3">
    <source>
        <dbReference type="ARBA" id="ARBA00022705"/>
    </source>
</evidence>
<evidence type="ECO:0000256" key="1">
    <source>
        <dbReference type="ARBA" id="ARBA00001946"/>
    </source>
</evidence>
<keyword evidence="2 11" id="KW-0436">Ligase</keyword>
<dbReference type="GO" id="GO:0006281">
    <property type="term" value="P:DNA repair"/>
    <property type="evidence" value="ECO:0007669"/>
    <property type="project" value="UniProtKB-KW"/>
</dbReference>
<dbReference type="EC" id="6.5.1.2" evidence="11"/>
<dbReference type="FunFam" id="2.40.50.140:FF:000012">
    <property type="entry name" value="DNA ligase"/>
    <property type="match status" value="1"/>
</dbReference>
<dbReference type="Gene3D" id="6.20.10.30">
    <property type="match status" value="1"/>
</dbReference>
<reference evidence="11" key="1">
    <citation type="submission" date="2013-08" db="EMBL/GenBank/DDBJ databases">
        <authorList>
            <person name="Mendez C."/>
            <person name="Richter M."/>
            <person name="Ferrer M."/>
            <person name="Sanchez J."/>
        </authorList>
    </citation>
    <scope>NUCLEOTIDE SEQUENCE</scope>
</reference>
<dbReference type="Pfam" id="PF03120">
    <property type="entry name" value="OB_DNA_ligase"/>
    <property type="match status" value="1"/>
</dbReference>
<evidence type="ECO:0000256" key="4">
    <source>
        <dbReference type="ARBA" id="ARBA00022723"/>
    </source>
</evidence>
<dbReference type="GO" id="GO:0046872">
    <property type="term" value="F:metal ion binding"/>
    <property type="evidence" value="ECO:0007669"/>
    <property type="project" value="UniProtKB-KW"/>
</dbReference>
<evidence type="ECO:0000256" key="5">
    <source>
        <dbReference type="ARBA" id="ARBA00022763"/>
    </source>
</evidence>
<evidence type="ECO:0000256" key="7">
    <source>
        <dbReference type="ARBA" id="ARBA00022842"/>
    </source>
</evidence>
<feature type="non-terminal residue" evidence="11">
    <location>
        <position position="1"/>
    </location>
</feature>
<sequence>RQPCSALGDCLQVPPEERETTVLEIQVSVGRTGAVTPLALLEPVLVAGSVVSHVTLHNEDQVRAKDVRVRDRVVIRKAGDVIPELVRVLAEARTEGSRPFLMPKVCPSCRAELIREEGEAVTRCLNPLCPAQVQRRLEHLVSRGALDIDRCGPVILAELVGRGLLRSPAGLFSI</sequence>
<dbReference type="InterPro" id="IPR013840">
    <property type="entry name" value="DNAligase_N"/>
</dbReference>
<name>T0YM23_9ZZZZ</name>
<gene>
    <name evidence="11" type="ORF">B2A_13413</name>
</gene>
<accession>T0YM23</accession>
<comment type="caution">
    <text evidence="11">The sequence shown here is derived from an EMBL/GenBank/DDBJ whole genome shotgun (WGS) entry which is preliminary data.</text>
</comment>
<evidence type="ECO:0000256" key="6">
    <source>
        <dbReference type="ARBA" id="ARBA00022833"/>
    </source>
</evidence>
<dbReference type="InterPro" id="IPR004150">
    <property type="entry name" value="NAD_DNA_ligase_OB"/>
</dbReference>
<keyword evidence="4" id="KW-0479">Metal-binding</keyword>
<keyword evidence="7" id="KW-0460">Magnesium</keyword>
<dbReference type="SUPFAM" id="SSF50249">
    <property type="entry name" value="Nucleic acid-binding proteins"/>
    <property type="match status" value="1"/>
</dbReference>
<dbReference type="EMBL" id="AUZZ01009709">
    <property type="protein sequence ID" value="EQD32957.1"/>
    <property type="molecule type" value="Genomic_DNA"/>
</dbReference>
<evidence type="ECO:0000256" key="9">
    <source>
        <dbReference type="ARBA" id="ARBA00023204"/>
    </source>
</evidence>
<feature type="non-terminal residue" evidence="11">
    <location>
        <position position="174"/>
    </location>
</feature>
<dbReference type="Pfam" id="PF03119">
    <property type="entry name" value="DNA_ligase_ZBD"/>
    <property type="match status" value="1"/>
</dbReference>
<dbReference type="Gene3D" id="1.10.150.20">
    <property type="entry name" value="5' to 3' exonuclease, C-terminal subdomain"/>
    <property type="match status" value="1"/>
</dbReference>
<dbReference type="InterPro" id="IPR010994">
    <property type="entry name" value="RuvA_2-like"/>
</dbReference>
<dbReference type="GO" id="GO:0003911">
    <property type="term" value="F:DNA ligase (NAD+) activity"/>
    <property type="evidence" value="ECO:0007669"/>
    <property type="project" value="UniProtKB-EC"/>
</dbReference>
<keyword evidence="6" id="KW-0862">Zinc</keyword>
<evidence type="ECO:0000256" key="8">
    <source>
        <dbReference type="ARBA" id="ARBA00023027"/>
    </source>
</evidence>
<dbReference type="InterPro" id="IPR012340">
    <property type="entry name" value="NA-bd_OB-fold"/>
</dbReference>
<dbReference type="GO" id="GO:0006260">
    <property type="term" value="P:DNA replication"/>
    <property type="evidence" value="ECO:0007669"/>
    <property type="project" value="UniProtKB-KW"/>
</dbReference>
<comment type="cofactor">
    <cofactor evidence="1">
        <name>Mg(2+)</name>
        <dbReference type="ChEBI" id="CHEBI:18420"/>
    </cofactor>
</comment>
<keyword evidence="8" id="KW-0520">NAD</keyword>
<evidence type="ECO:0000259" key="10">
    <source>
        <dbReference type="SMART" id="SM00532"/>
    </source>
</evidence>
<dbReference type="SMART" id="SM00532">
    <property type="entry name" value="LIGANc"/>
    <property type="match status" value="1"/>
</dbReference>
<dbReference type="AlphaFoldDB" id="T0YM23"/>
<keyword evidence="9" id="KW-0234">DNA repair</keyword>
<dbReference type="PROSITE" id="PS01056">
    <property type="entry name" value="DNA_LIGASE_N2"/>
    <property type="match status" value="1"/>
</dbReference>
<proteinExistence type="predicted"/>
<dbReference type="Gene3D" id="2.40.50.140">
    <property type="entry name" value="Nucleic acid-binding proteins"/>
    <property type="match status" value="1"/>
</dbReference>
<keyword evidence="3" id="KW-0235">DNA replication</keyword>
<organism evidence="11">
    <name type="scientific">mine drainage metagenome</name>
    <dbReference type="NCBI Taxonomy" id="410659"/>
    <lineage>
        <taxon>unclassified sequences</taxon>
        <taxon>metagenomes</taxon>
        <taxon>ecological metagenomes</taxon>
    </lineage>
</organism>